<dbReference type="Proteomes" id="UP000476281">
    <property type="component" value="Unassembled WGS sequence"/>
</dbReference>
<dbReference type="GO" id="GO:0008233">
    <property type="term" value="F:peptidase activity"/>
    <property type="evidence" value="ECO:0007669"/>
    <property type="project" value="UniProtKB-KW"/>
</dbReference>
<proteinExistence type="predicted"/>
<dbReference type="EMBL" id="WBSZ01000076">
    <property type="protein sequence ID" value="KAB2528652.1"/>
    <property type="molecule type" value="Genomic_DNA"/>
</dbReference>
<keyword evidence="1" id="KW-0645">Protease</keyword>
<dbReference type="AlphaFoldDB" id="A0A6L3Y095"/>
<name>A0A6L3Y095_9ENTR</name>
<evidence type="ECO:0000313" key="2">
    <source>
        <dbReference type="Proteomes" id="UP000476281"/>
    </source>
</evidence>
<reference evidence="1 2" key="1">
    <citation type="submission" date="2019-09" db="EMBL/GenBank/DDBJ databases">
        <title>Reversal of blaTEM antimicrobial resistance by CRISPR-Cas9 in clinical E. coli and other Enterobacteriaceae strains.</title>
        <authorList>
            <person name="Tagliaferri T."/>
            <person name="Guimaraes N."/>
            <person name="Pereira M."/>
            <person name="Felicori L."/>
            <person name="Horz H.-P."/>
            <person name="Santos S."/>
            <person name="Mendes T."/>
        </authorList>
    </citation>
    <scope>NUCLEOTIDE SEQUENCE [LARGE SCALE GENOMIC DNA]</scope>
    <source>
        <strain evidence="1 2">E2_blaTEM_MG</strain>
    </source>
</reference>
<organism evidence="1 2">
    <name type="scientific">Enterobacter hormaechei</name>
    <dbReference type="NCBI Taxonomy" id="158836"/>
    <lineage>
        <taxon>Bacteria</taxon>
        <taxon>Pseudomonadati</taxon>
        <taxon>Pseudomonadota</taxon>
        <taxon>Gammaproteobacteria</taxon>
        <taxon>Enterobacterales</taxon>
        <taxon>Enterobacteriaceae</taxon>
        <taxon>Enterobacter</taxon>
        <taxon>Enterobacter cloacae complex</taxon>
    </lineage>
</organism>
<keyword evidence="1" id="KW-0378">Hydrolase</keyword>
<evidence type="ECO:0000313" key="1">
    <source>
        <dbReference type="EMBL" id="KAB2528652.1"/>
    </source>
</evidence>
<protein>
    <submittedName>
        <fullName evidence="1">CAAX protease</fullName>
    </submittedName>
</protein>
<comment type="caution">
    <text evidence="1">The sequence shown here is derived from an EMBL/GenBank/DDBJ whole genome shotgun (WGS) entry which is preliminary data.</text>
</comment>
<accession>A0A6L3Y095</accession>
<dbReference type="GO" id="GO:0006508">
    <property type="term" value="P:proteolysis"/>
    <property type="evidence" value="ECO:0007669"/>
    <property type="project" value="UniProtKB-KW"/>
</dbReference>
<sequence length="314" mass="36317">MPKSIQDYTPILSLLSTARLGAVQGTFNVQPGLETYGFSLWLQNAAASLYPLMQQLELVLRNSIDKAARQRFQDKWWDKIKYDTTKDNHSKFINCIREAESTLKKRWKEKEAARLGLASSNLVTTQPPAFDHDDIIATTTFSTWESVLLEALHTDDNSEKNDYLWPLSLSKAFRRLNLIDNKPIEARRKLINMLKEIRDYRNRLFHHDCIWIKSKTVDAQTAIESIREKINLIEKIIRAISPITCNALNAWGMFENARRICSTSELAIYTNLDYETIKDEDLKVLNKIFERTNGGRSSVPMYVGDNSCVFYKIR</sequence>
<gene>
    <name evidence="1" type="ORF">F9C29_04785</name>
</gene>
<dbReference type="RefSeq" id="WP_032608300.1">
    <property type="nucleotide sequence ID" value="NZ_FKCN01000023.1"/>
</dbReference>